<keyword evidence="2" id="KW-1185">Reference proteome</keyword>
<organism evidence="1 2">
    <name type="scientific">Caballeronia choica</name>
    <dbReference type="NCBI Taxonomy" id="326476"/>
    <lineage>
        <taxon>Bacteria</taxon>
        <taxon>Pseudomonadati</taxon>
        <taxon>Pseudomonadota</taxon>
        <taxon>Betaproteobacteria</taxon>
        <taxon>Burkholderiales</taxon>
        <taxon>Burkholderiaceae</taxon>
        <taxon>Caballeronia</taxon>
    </lineage>
</organism>
<protein>
    <submittedName>
        <fullName evidence="1">Uncharacterized protein</fullName>
    </submittedName>
</protein>
<reference evidence="1" key="1">
    <citation type="submission" date="2016-01" db="EMBL/GenBank/DDBJ databases">
        <authorList>
            <person name="Peeters C."/>
        </authorList>
    </citation>
    <scope>NUCLEOTIDE SEQUENCE [LARGE SCALE GENOMIC DNA]</scope>
    <source>
        <strain evidence="1">LMG 22940</strain>
    </source>
</reference>
<accession>A0A158JUB2</accession>
<dbReference type="RefSeq" id="WP_087646364.1">
    <property type="nucleotide sequence ID" value="NZ_FCON02000050.1"/>
</dbReference>
<gene>
    <name evidence="1" type="ORF">AWB68_04284</name>
</gene>
<dbReference type="OrthoDB" id="9102994at2"/>
<name>A0A158JUB2_9BURK</name>
<dbReference type="AlphaFoldDB" id="A0A158JUB2"/>
<dbReference type="Proteomes" id="UP000054770">
    <property type="component" value="Unassembled WGS sequence"/>
</dbReference>
<proteinExistence type="predicted"/>
<evidence type="ECO:0000313" key="1">
    <source>
        <dbReference type="EMBL" id="SAL72544.1"/>
    </source>
</evidence>
<dbReference type="EMBL" id="FCON02000050">
    <property type="protein sequence ID" value="SAL72544.1"/>
    <property type="molecule type" value="Genomic_DNA"/>
</dbReference>
<sequence length="75" mass="7930">MNTLTITDLPVAETLDRAAMSAVRGGIIHVTNPDSPSIFPLPASLPYPVGPLLKDLHLPGHPAPQGYPVLDPRAQ</sequence>
<evidence type="ECO:0000313" key="2">
    <source>
        <dbReference type="Proteomes" id="UP000054770"/>
    </source>
</evidence>
<comment type="caution">
    <text evidence="1">The sequence shown here is derived from an EMBL/GenBank/DDBJ whole genome shotgun (WGS) entry which is preliminary data.</text>
</comment>